<name>A0AC34R9J0_9BILA</name>
<evidence type="ECO:0000313" key="1">
    <source>
        <dbReference type="Proteomes" id="UP000887576"/>
    </source>
</evidence>
<evidence type="ECO:0000313" key="2">
    <source>
        <dbReference type="WBParaSite" id="JU765_v2.g4528.t1"/>
    </source>
</evidence>
<sequence>MVSEGSFYLSYNFECKLGWNREKEYYSNLTDGCSVTFSQFARDVFKFKIENISECIKKIFVSTKDFVQLFMDRRQFVFDFMDFLIKNHGTNNMILVVNADATGSANNTEHEEYYCSKMIAAFEEKYADLFKPEDFKFPSTVMHFEDDQAETSYDKCFRSVDVTDATDDPAEETEDARFDILAEQIFQLYWLKKLVKNEINYLNFKNSKFSIMSSDNIQKRSKKLKVYNHDIKKLWDQTILRCSELLEGSTKTESDLFAELSPHYLIALRNEFVSGSAFHANDVSINEQISKLKLSVDESDIETDLQNESSDENQMSESTTITMNNKDYRSLQSEMVQRLKMGIFLSNDALQPFVRTQDANERVLLGFGSHQNQFKPKTTEASQLFLFPCPLKCSTVDNRQWICINCGEYFKADGFQVVCSCGTTHVTNLKLECFDPKHPKDFFPCEKHDPTTASITSSRRSSFSVVEGAQ</sequence>
<accession>A0AC34R9J0</accession>
<proteinExistence type="predicted"/>
<dbReference type="WBParaSite" id="JU765_v2.g4528.t1">
    <property type="protein sequence ID" value="JU765_v2.g4528.t1"/>
    <property type="gene ID" value="JU765_v2.g4528"/>
</dbReference>
<protein>
    <submittedName>
        <fullName evidence="2">Uncharacterized protein</fullName>
    </submittedName>
</protein>
<organism evidence="1 2">
    <name type="scientific">Panagrolaimus sp. JU765</name>
    <dbReference type="NCBI Taxonomy" id="591449"/>
    <lineage>
        <taxon>Eukaryota</taxon>
        <taxon>Metazoa</taxon>
        <taxon>Ecdysozoa</taxon>
        <taxon>Nematoda</taxon>
        <taxon>Chromadorea</taxon>
        <taxon>Rhabditida</taxon>
        <taxon>Tylenchina</taxon>
        <taxon>Panagrolaimomorpha</taxon>
        <taxon>Panagrolaimoidea</taxon>
        <taxon>Panagrolaimidae</taxon>
        <taxon>Panagrolaimus</taxon>
    </lineage>
</organism>
<reference evidence="2" key="1">
    <citation type="submission" date="2022-11" db="UniProtKB">
        <authorList>
            <consortium name="WormBaseParasite"/>
        </authorList>
    </citation>
    <scope>IDENTIFICATION</scope>
</reference>
<dbReference type="Proteomes" id="UP000887576">
    <property type="component" value="Unplaced"/>
</dbReference>